<evidence type="ECO:0000313" key="7">
    <source>
        <dbReference type="EMBL" id="TCS59718.1"/>
    </source>
</evidence>
<sequence>MTKPKQSGAFSGHRFPPEIIGYAVGAYHRFPMSLRDAEDLLAARGVVVSYETIRAWIAKFGLQYAKAIRRNRPKAADKWHLDEIVLPINGKKYWLWRAVDSKGDVLDILVQSRRNKRAAIRFFRKLFKAFGEPRVIVTDKLRSYGAALKELAPGIEHRSHKGLNNRSEGSHRPRRRREKIMGRFKSPRQAQRFLSVHDQVQTIFRPRRHTLSAAAYRQTRADAHWIWDDITRELTAA</sequence>
<keyword evidence="8" id="KW-1185">Reference proteome</keyword>
<comment type="function">
    <text evidence="1">Involved in the transposition of the insertion sequence.</text>
</comment>
<proteinExistence type="predicted"/>
<dbReference type="EMBL" id="SLZU01000019">
    <property type="protein sequence ID" value="TCS59718.1"/>
    <property type="molecule type" value="Genomic_DNA"/>
</dbReference>
<dbReference type="NCBIfam" id="NF033587">
    <property type="entry name" value="transpos_IS6"/>
    <property type="match status" value="1"/>
</dbReference>
<dbReference type="InterPro" id="IPR036397">
    <property type="entry name" value="RNaseH_sf"/>
</dbReference>
<dbReference type="SUPFAM" id="SSF53098">
    <property type="entry name" value="Ribonuclease H-like"/>
    <property type="match status" value="1"/>
</dbReference>
<dbReference type="OrthoDB" id="4315389at2"/>
<dbReference type="GO" id="GO:0003677">
    <property type="term" value="F:DNA binding"/>
    <property type="evidence" value="ECO:0007669"/>
    <property type="project" value="UniProtKB-KW"/>
</dbReference>
<protein>
    <submittedName>
        <fullName evidence="7">Putative transposase</fullName>
    </submittedName>
</protein>
<evidence type="ECO:0000256" key="3">
    <source>
        <dbReference type="ARBA" id="ARBA00023125"/>
    </source>
</evidence>
<evidence type="ECO:0000256" key="5">
    <source>
        <dbReference type="SAM" id="MobiDB-lite"/>
    </source>
</evidence>
<dbReference type="GO" id="GO:0032196">
    <property type="term" value="P:transposition"/>
    <property type="evidence" value="ECO:0007669"/>
    <property type="project" value="UniProtKB-KW"/>
</dbReference>
<evidence type="ECO:0000259" key="6">
    <source>
        <dbReference type="Pfam" id="PF13610"/>
    </source>
</evidence>
<dbReference type="InterPro" id="IPR052183">
    <property type="entry name" value="IS_Transposase"/>
</dbReference>
<feature type="region of interest" description="Disordered" evidence="5">
    <location>
        <begin position="157"/>
        <end position="177"/>
    </location>
</feature>
<dbReference type="RefSeq" id="WP_132247827.1">
    <property type="nucleotide sequence ID" value="NZ_SLZU01000019.1"/>
</dbReference>
<dbReference type="Pfam" id="PF13610">
    <property type="entry name" value="DDE_Tnp_IS240"/>
    <property type="match status" value="1"/>
</dbReference>
<dbReference type="Gene3D" id="3.30.420.10">
    <property type="entry name" value="Ribonuclease H-like superfamily/Ribonuclease H"/>
    <property type="match status" value="1"/>
</dbReference>
<dbReference type="Proteomes" id="UP000295696">
    <property type="component" value="Unassembled WGS sequence"/>
</dbReference>
<gene>
    <name evidence="7" type="ORF">EDD52_11921</name>
</gene>
<dbReference type="GO" id="GO:0006310">
    <property type="term" value="P:DNA recombination"/>
    <property type="evidence" value="ECO:0007669"/>
    <property type="project" value="UniProtKB-KW"/>
</dbReference>
<name>A0A4R3J1R7_9RHOB</name>
<dbReference type="PANTHER" id="PTHR35528:SF3">
    <property type="entry name" value="BLL1675 PROTEIN"/>
    <property type="match status" value="1"/>
</dbReference>
<keyword evidence="2" id="KW-0815">Transposition</keyword>
<evidence type="ECO:0000256" key="1">
    <source>
        <dbReference type="ARBA" id="ARBA00002286"/>
    </source>
</evidence>
<comment type="caution">
    <text evidence="7">The sequence shown here is derived from an EMBL/GenBank/DDBJ whole genome shotgun (WGS) entry which is preliminary data.</text>
</comment>
<dbReference type="InterPro" id="IPR012337">
    <property type="entry name" value="RNaseH-like_sf"/>
</dbReference>
<dbReference type="InterPro" id="IPR047930">
    <property type="entry name" value="Transpos_IS6"/>
</dbReference>
<evidence type="ECO:0000256" key="2">
    <source>
        <dbReference type="ARBA" id="ARBA00022578"/>
    </source>
</evidence>
<dbReference type="AlphaFoldDB" id="A0A4R3J1R7"/>
<evidence type="ECO:0000313" key="8">
    <source>
        <dbReference type="Proteomes" id="UP000295696"/>
    </source>
</evidence>
<dbReference type="PANTHER" id="PTHR35528">
    <property type="entry name" value="BLL1675 PROTEIN"/>
    <property type="match status" value="1"/>
</dbReference>
<keyword evidence="3" id="KW-0238">DNA-binding</keyword>
<feature type="domain" description="DDE" evidence="6">
    <location>
        <begin position="78"/>
        <end position="205"/>
    </location>
</feature>
<keyword evidence="4" id="KW-0233">DNA recombination</keyword>
<evidence type="ECO:0000256" key="4">
    <source>
        <dbReference type="ARBA" id="ARBA00023172"/>
    </source>
</evidence>
<dbReference type="InterPro" id="IPR032874">
    <property type="entry name" value="DDE_dom"/>
</dbReference>
<accession>A0A4R3J1R7</accession>
<reference evidence="7 8" key="1">
    <citation type="submission" date="2019-03" db="EMBL/GenBank/DDBJ databases">
        <title>Genomic Encyclopedia of Type Strains, Phase IV (KMG-IV): sequencing the most valuable type-strain genomes for metagenomic binning, comparative biology and taxonomic classification.</title>
        <authorList>
            <person name="Goeker M."/>
        </authorList>
    </citation>
    <scope>NUCLEOTIDE SEQUENCE [LARGE SCALE GENOMIC DNA]</scope>
    <source>
        <strain evidence="7 8">DSM 104836</strain>
    </source>
</reference>
<organism evidence="7 8">
    <name type="scientific">Primorskyibacter sedentarius</name>
    <dbReference type="NCBI Taxonomy" id="745311"/>
    <lineage>
        <taxon>Bacteria</taxon>
        <taxon>Pseudomonadati</taxon>
        <taxon>Pseudomonadota</taxon>
        <taxon>Alphaproteobacteria</taxon>
        <taxon>Rhodobacterales</taxon>
        <taxon>Roseobacteraceae</taxon>
        <taxon>Primorskyibacter</taxon>
    </lineage>
</organism>